<sequence>MKESLKELLVQLEKDCTQPIEQLAVMLKKSKEEVAAQIKQLEDEKIIVKYQPIINWEKAGEEKVTAIIDVRITPQREVGFDSIAERIYRFPEVINLYLMSGDYDLSIMVEGHTLKEVSKFVSTKLSTIDGIISTTTHFMLKPYKYAGVIINDRETDHRLVVSP</sequence>
<dbReference type="InterPro" id="IPR011008">
    <property type="entry name" value="Dimeric_a/b-barrel"/>
</dbReference>
<accession>A0A0U1KTG5</accession>
<dbReference type="InterPro" id="IPR019888">
    <property type="entry name" value="Tscrpt_reg_AsnC-like"/>
</dbReference>
<evidence type="ECO:0000313" key="2">
    <source>
        <dbReference type="EMBL" id="CQR70706.1"/>
    </source>
</evidence>
<keyword evidence="3" id="KW-1185">Reference proteome</keyword>
<reference evidence="3" key="1">
    <citation type="submission" date="2015-03" db="EMBL/GenBank/DDBJ databases">
        <authorList>
            <person name="Nijsse Bart"/>
        </authorList>
    </citation>
    <scope>NUCLEOTIDE SEQUENCE [LARGE SCALE GENOMIC DNA]</scope>
</reference>
<protein>
    <submittedName>
        <fullName evidence="2">Transcriptional regulator, AsnC family</fullName>
    </submittedName>
</protein>
<proteinExistence type="predicted"/>
<dbReference type="SMART" id="SM00344">
    <property type="entry name" value="HTH_ASNC"/>
    <property type="match status" value="1"/>
</dbReference>
<evidence type="ECO:0000313" key="3">
    <source>
        <dbReference type="Proteomes" id="UP000049855"/>
    </source>
</evidence>
<dbReference type="AlphaFoldDB" id="A0A0U1KTG5"/>
<dbReference type="SUPFAM" id="SSF54909">
    <property type="entry name" value="Dimeric alpha+beta barrel"/>
    <property type="match status" value="1"/>
</dbReference>
<dbReference type="EMBL" id="CTRP01000003">
    <property type="protein sequence ID" value="CQR70706.1"/>
    <property type="molecule type" value="Genomic_DNA"/>
</dbReference>
<dbReference type="Proteomes" id="UP000049855">
    <property type="component" value="Unassembled WGS sequence"/>
</dbReference>
<dbReference type="Gene3D" id="3.30.70.920">
    <property type="match status" value="1"/>
</dbReference>
<dbReference type="RefSeq" id="WP_021169430.1">
    <property type="nucleotide sequence ID" value="NZ_CTRP01000003.1"/>
</dbReference>
<dbReference type="Pfam" id="PF01037">
    <property type="entry name" value="AsnC_trans_reg"/>
    <property type="match status" value="1"/>
</dbReference>
<dbReference type="SUPFAM" id="SSF46785">
    <property type="entry name" value="Winged helix' DNA-binding domain"/>
    <property type="match status" value="1"/>
</dbReference>
<dbReference type="InterPro" id="IPR036388">
    <property type="entry name" value="WH-like_DNA-bd_sf"/>
</dbReference>
<organism evidence="2 3">
    <name type="scientific">Sporomusa ovata</name>
    <dbReference type="NCBI Taxonomy" id="2378"/>
    <lineage>
        <taxon>Bacteria</taxon>
        <taxon>Bacillati</taxon>
        <taxon>Bacillota</taxon>
        <taxon>Negativicutes</taxon>
        <taxon>Selenomonadales</taxon>
        <taxon>Sporomusaceae</taxon>
        <taxon>Sporomusa</taxon>
    </lineage>
</organism>
<dbReference type="PANTHER" id="PTHR43413:SF7">
    <property type="entry name" value="HTH-TYPE TRANSCRIPTIONAL REGULATOR PTR2"/>
    <property type="match status" value="1"/>
</dbReference>
<name>A0A0U1KTG5_9FIRM</name>
<evidence type="ECO:0000259" key="1">
    <source>
        <dbReference type="Pfam" id="PF01037"/>
    </source>
</evidence>
<dbReference type="InterPro" id="IPR036390">
    <property type="entry name" value="WH_DNA-bd_sf"/>
</dbReference>
<dbReference type="InterPro" id="IPR019887">
    <property type="entry name" value="Tscrpt_reg_AsnC/Lrp_C"/>
</dbReference>
<dbReference type="PANTHER" id="PTHR43413">
    <property type="entry name" value="TRANSCRIPTIONAL REGULATOR, ASNC FAMILY"/>
    <property type="match status" value="1"/>
</dbReference>
<feature type="domain" description="Transcription regulator AsnC/Lrp ligand binding" evidence="1">
    <location>
        <begin position="70"/>
        <end position="141"/>
    </location>
</feature>
<dbReference type="InterPro" id="IPR050684">
    <property type="entry name" value="HTH-Siroheme_Decarb"/>
</dbReference>
<gene>
    <name evidence="2" type="ORF">SpAn4DRAFT_1684</name>
</gene>
<dbReference type="Gene3D" id="1.10.10.10">
    <property type="entry name" value="Winged helix-like DNA-binding domain superfamily/Winged helix DNA-binding domain"/>
    <property type="match status" value="1"/>
</dbReference>